<dbReference type="EMBL" id="LNZH02000147">
    <property type="protein sequence ID" value="OCB89847.1"/>
    <property type="molecule type" value="Genomic_DNA"/>
</dbReference>
<comment type="caution">
    <text evidence="2">The sequence shown here is derived from an EMBL/GenBank/DDBJ whole genome shotgun (WGS) entry which is preliminary data.</text>
</comment>
<proteinExistence type="predicted"/>
<evidence type="ECO:0000313" key="3">
    <source>
        <dbReference type="Proteomes" id="UP000757232"/>
    </source>
</evidence>
<reference evidence="2" key="1">
    <citation type="submission" date="2016-06" db="EMBL/GenBank/DDBJ databases">
        <title>Draft Genome sequence of the fungus Inonotus baumii.</title>
        <authorList>
            <person name="Zhu H."/>
            <person name="Lin W."/>
        </authorList>
    </citation>
    <scope>NUCLEOTIDE SEQUENCE</scope>
    <source>
        <strain evidence="2">821</strain>
    </source>
</reference>
<feature type="region of interest" description="Disordered" evidence="1">
    <location>
        <begin position="75"/>
        <end position="102"/>
    </location>
</feature>
<evidence type="ECO:0000256" key="1">
    <source>
        <dbReference type="SAM" id="MobiDB-lite"/>
    </source>
</evidence>
<dbReference type="AlphaFoldDB" id="A0A9Q5I198"/>
<dbReference type="Proteomes" id="UP000757232">
    <property type="component" value="Unassembled WGS sequence"/>
</dbReference>
<protein>
    <submittedName>
        <fullName evidence="2">Uncharacterized protein</fullName>
    </submittedName>
</protein>
<gene>
    <name evidence="2" type="ORF">A7U60_g2958</name>
</gene>
<feature type="compositionally biased region" description="Basic and acidic residues" evidence="1">
    <location>
        <begin position="92"/>
        <end position="101"/>
    </location>
</feature>
<sequence length="231" mass="25310">MVLMTRMTRMTKEGTTSTNTGEHYGSCTGLAAQVGNTDSSTCPAAAIYGDAHNQVESSHHQVMWSEPGQWNKLTKPEYLPSVHPQLKRGQKRQRDEGDNNKENVAVAVQRGTPPKRCVRHRAANTNETSTIPTNENIPVIVEVMSGPTFPHHVARDIEASDEVAFANVLGGVTKPTVISPLLPVPLERNPKKTRNYLGLIALDNELLQILMKFSEVKKAEGTTEHPGVTNV</sequence>
<keyword evidence="3" id="KW-1185">Reference proteome</keyword>
<organism evidence="2 3">
    <name type="scientific">Sanghuangporus baumii</name>
    <name type="common">Phellinus baumii</name>
    <dbReference type="NCBI Taxonomy" id="108892"/>
    <lineage>
        <taxon>Eukaryota</taxon>
        <taxon>Fungi</taxon>
        <taxon>Dikarya</taxon>
        <taxon>Basidiomycota</taxon>
        <taxon>Agaricomycotina</taxon>
        <taxon>Agaricomycetes</taxon>
        <taxon>Hymenochaetales</taxon>
        <taxon>Hymenochaetaceae</taxon>
        <taxon>Sanghuangporus</taxon>
    </lineage>
</organism>
<accession>A0A9Q5I198</accession>
<name>A0A9Q5I198_SANBA</name>
<evidence type="ECO:0000313" key="2">
    <source>
        <dbReference type="EMBL" id="OCB89847.1"/>
    </source>
</evidence>